<proteinExistence type="predicted"/>
<dbReference type="EMBL" id="JAWIIV010000062">
    <property type="protein sequence ID" value="MEC4723598.1"/>
    <property type="molecule type" value="Genomic_DNA"/>
</dbReference>
<name>A0ABU6JJA3_9BURK</name>
<feature type="domain" description="Poly-beta-hydroxybutyrate polymerase N-terminal" evidence="3">
    <location>
        <begin position="106"/>
        <end position="273"/>
    </location>
</feature>
<dbReference type="SUPFAM" id="SSF53474">
    <property type="entry name" value="alpha/beta-Hydrolases"/>
    <property type="match status" value="1"/>
</dbReference>
<dbReference type="InterPro" id="IPR029058">
    <property type="entry name" value="AB_hydrolase_fold"/>
</dbReference>
<dbReference type="PANTHER" id="PTHR36837">
    <property type="entry name" value="POLY(3-HYDROXYALKANOATE) POLYMERASE SUBUNIT PHAC"/>
    <property type="match status" value="1"/>
</dbReference>
<comment type="caution">
    <text evidence="5">The sequence shown here is derived from an EMBL/GenBank/DDBJ whole genome shotgun (WGS) entry which is preliminary data.</text>
</comment>
<evidence type="ECO:0000256" key="2">
    <source>
        <dbReference type="ARBA" id="ARBA00023315"/>
    </source>
</evidence>
<keyword evidence="2" id="KW-0012">Acyltransferase</keyword>
<evidence type="ECO:0000259" key="3">
    <source>
        <dbReference type="Pfam" id="PF07167"/>
    </source>
</evidence>
<evidence type="ECO:0000313" key="6">
    <source>
        <dbReference type="Proteomes" id="UP001352263"/>
    </source>
</evidence>
<organism evidence="5 6">
    <name type="scientific">Noviherbaspirillum album</name>
    <dbReference type="NCBI Taxonomy" id="3080276"/>
    <lineage>
        <taxon>Bacteria</taxon>
        <taxon>Pseudomonadati</taxon>
        <taxon>Pseudomonadota</taxon>
        <taxon>Betaproteobacteria</taxon>
        <taxon>Burkholderiales</taxon>
        <taxon>Oxalobacteraceae</taxon>
        <taxon>Noviherbaspirillum</taxon>
    </lineage>
</organism>
<dbReference type="RefSeq" id="WP_326510209.1">
    <property type="nucleotide sequence ID" value="NZ_JAWIIV010000062.1"/>
</dbReference>
<dbReference type="GO" id="GO:0016787">
    <property type="term" value="F:hydrolase activity"/>
    <property type="evidence" value="ECO:0007669"/>
    <property type="project" value="UniProtKB-KW"/>
</dbReference>
<keyword evidence="1" id="KW-0808">Transferase</keyword>
<evidence type="ECO:0000313" key="5">
    <source>
        <dbReference type="EMBL" id="MEC4723598.1"/>
    </source>
</evidence>
<keyword evidence="6" id="KW-1185">Reference proteome</keyword>
<dbReference type="Proteomes" id="UP001352263">
    <property type="component" value="Unassembled WGS sequence"/>
</dbReference>
<reference evidence="5 6" key="1">
    <citation type="submission" date="2023-10" db="EMBL/GenBank/DDBJ databases">
        <title>Noviherbaspirillum sp. CPCC 100848 genome assembly.</title>
        <authorList>
            <person name="Li X.Y."/>
            <person name="Fang X.M."/>
        </authorList>
    </citation>
    <scope>NUCLEOTIDE SEQUENCE [LARGE SCALE GENOMIC DNA]</scope>
    <source>
        <strain evidence="5 6">CPCC 100848</strain>
    </source>
</reference>
<accession>A0ABU6JJA3</accession>
<feature type="domain" description="Poly-beta-hydroxybutyrate polymerase N-terminal" evidence="4">
    <location>
        <begin position="27"/>
        <end position="67"/>
    </location>
</feature>
<dbReference type="Pfam" id="PF07167">
    <property type="entry name" value="PhaC_N"/>
    <property type="match status" value="1"/>
</dbReference>
<dbReference type="InterPro" id="IPR010941">
    <property type="entry name" value="PhaC_N"/>
</dbReference>
<sequence length="589" mass="66609">MLPHPERLASGWLGIPYREHHPLDDGTKDLDRILMAAVGRLTGGISPIALWMAYIDWVTHLQLSPSKQHELLIDGWQKMAKWQGYAYDAMRHTGTTMEPCVAPLPQDKRFADPAWQQWPFNVMYQGFLMSQQWWHRATTGISGVSKHHEDVVTFTARQLLDMLSPSNFASKNPVVINEAIRSQGQNFIRGAANAASDWLHDLASKPHDHAFKVGETLAATPGKVIFRNRLIELIQYAPTSSTVHTTPVLIVPAWIMKFYILDLSPHNSLARYLVEQGHSVFMISWKNPDAVDRDLTMDDYRTLGIMDAVEAICKATQSPALHAVGYCLGGTLLSIAAATMARDGDHRLASMTLFASQVDFKEPGELSLFIDESQVALLEALMWEQGYLDSRQMAGAFQMLRSNDLIWSRRLNHYLLGLPEKVTDLMAWNMDTTRMPYRMHIQYLRDLFLHNDLAEGRYSVNGQPIALSDIRVPVFSVGTITDHVAPWRSTYKIHLLTDTEVTYCLTSGGHNAGVVSPPSHPNRQYQISRHMPTDPYINPEDWHRTTPSQEGSWWPAWESWLSSQSPKRQTPPSMPPGMCDAPGTYVFQR</sequence>
<dbReference type="InterPro" id="IPR051321">
    <property type="entry name" value="PHA/PHB_synthase"/>
</dbReference>
<dbReference type="PANTHER" id="PTHR36837:SF5">
    <property type="entry name" value="POLY-3-HYDROXYBUTYRATE SYNTHASE"/>
    <property type="match status" value="1"/>
</dbReference>
<evidence type="ECO:0000259" key="4">
    <source>
        <dbReference type="Pfam" id="PF12551"/>
    </source>
</evidence>
<dbReference type="Gene3D" id="3.40.50.1820">
    <property type="entry name" value="alpha/beta hydrolase"/>
    <property type="match status" value="1"/>
</dbReference>
<gene>
    <name evidence="5" type="ORF">RY831_31160</name>
</gene>
<dbReference type="Pfam" id="PF12551">
    <property type="entry name" value="PHBC_N"/>
    <property type="match status" value="1"/>
</dbReference>
<dbReference type="InterPro" id="IPR022211">
    <property type="entry name" value="PHBC_N"/>
</dbReference>
<protein>
    <submittedName>
        <fullName evidence="5">Alpha/beta fold hydrolase</fullName>
    </submittedName>
</protein>
<evidence type="ECO:0000256" key="1">
    <source>
        <dbReference type="ARBA" id="ARBA00022679"/>
    </source>
</evidence>
<keyword evidence="5" id="KW-0378">Hydrolase</keyword>